<dbReference type="InterPro" id="IPR013536">
    <property type="entry name" value="WLM_dom"/>
</dbReference>
<name>A0ABP0CS49_9PEZI</name>
<feature type="compositionally biased region" description="Basic and acidic residues" evidence="1">
    <location>
        <begin position="337"/>
        <end position="351"/>
    </location>
</feature>
<dbReference type="Pfam" id="PF08325">
    <property type="entry name" value="WLM"/>
    <property type="match status" value="1"/>
</dbReference>
<proteinExistence type="predicted"/>
<organism evidence="3 4">
    <name type="scientific">Sporothrix curviconia</name>
    <dbReference type="NCBI Taxonomy" id="1260050"/>
    <lineage>
        <taxon>Eukaryota</taxon>
        <taxon>Fungi</taxon>
        <taxon>Dikarya</taxon>
        <taxon>Ascomycota</taxon>
        <taxon>Pezizomycotina</taxon>
        <taxon>Sordariomycetes</taxon>
        <taxon>Sordariomycetidae</taxon>
        <taxon>Ophiostomatales</taxon>
        <taxon>Ophiostomataceae</taxon>
        <taxon>Sporothrix</taxon>
    </lineage>
</organism>
<dbReference type="EMBL" id="CAWUHB010000077">
    <property type="protein sequence ID" value="CAK7233825.1"/>
    <property type="molecule type" value="Genomic_DNA"/>
</dbReference>
<evidence type="ECO:0000313" key="3">
    <source>
        <dbReference type="EMBL" id="CAK7233825.1"/>
    </source>
</evidence>
<dbReference type="PANTHER" id="PTHR47795:SF1">
    <property type="entry name" value="DNA-DEPENDENT METALLOPROTEASE WSS1 HOMOLOG 2"/>
    <property type="match status" value="1"/>
</dbReference>
<evidence type="ECO:0000259" key="2">
    <source>
        <dbReference type="PROSITE" id="PS51397"/>
    </source>
</evidence>
<feature type="compositionally biased region" description="Gly residues" evidence="1">
    <location>
        <begin position="311"/>
        <end position="325"/>
    </location>
</feature>
<reference evidence="3 4" key="1">
    <citation type="submission" date="2024-01" db="EMBL/GenBank/DDBJ databases">
        <authorList>
            <person name="Allen C."/>
            <person name="Tagirdzhanova G."/>
        </authorList>
    </citation>
    <scope>NUCLEOTIDE SEQUENCE [LARGE SCALE GENOMIC DNA]</scope>
</reference>
<gene>
    <name evidence="3" type="ORF">SCUCBS95973_008727</name>
</gene>
<feature type="domain" description="WLM" evidence="2">
    <location>
        <begin position="150"/>
        <end position="351"/>
    </location>
</feature>
<accession>A0ABP0CS49</accession>
<sequence>MDDAVGSPASDNTGTDSLEIAVTHAGKTFTLYLPPQSTVEDVALLCESELHQSTATEYTVTKLLAPPPIGLVNVTKDAHTALADLVARQKTPPSTPFKLRLMASPTSAVDALRREGDAVKQRAVRLADLRRRAVPARSTTTKSRVVTLGGGGDGAEYGFGEIRPLAHLPDPSRALAYLHRLRDDPGIRHAMQARKFRVGLLTEMDPRLYTDASHEGTSRTLGLNRNAGAVIELRLRTDDFTGYRDYKTVRRTLCHELAHNVFGPHDGKFWALYREIEREVERVAAQSEGRTLEEGDFYEPSADEEGDHVDGGGLIGGTHVLGGVGSSMPTSIVDAGTARERRARAAEERLRQGGSGSSGSEAHPSGGGSTSS</sequence>
<dbReference type="PANTHER" id="PTHR47795">
    <property type="entry name" value="UBIQUITIN AND WLM DOMAIN-CONTAINING METALLOPROTEASE SPCC1442.07C"/>
    <property type="match status" value="1"/>
</dbReference>
<comment type="caution">
    <text evidence="3">The sequence shown here is derived from an EMBL/GenBank/DDBJ whole genome shotgun (WGS) entry which is preliminary data.</text>
</comment>
<dbReference type="Proteomes" id="UP001642405">
    <property type="component" value="Unassembled WGS sequence"/>
</dbReference>
<evidence type="ECO:0000256" key="1">
    <source>
        <dbReference type="SAM" id="MobiDB-lite"/>
    </source>
</evidence>
<feature type="region of interest" description="Disordered" evidence="1">
    <location>
        <begin position="285"/>
        <end position="372"/>
    </location>
</feature>
<dbReference type="PROSITE" id="PS51397">
    <property type="entry name" value="WLM"/>
    <property type="match status" value="1"/>
</dbReference>
<evidence type="ECO:0000313" key="4">
    <source>
        <dbReference type="Proteomes" id="UP001642405"/>
    </source>
</evidence>
<keyword evidence="4" id="KW-1185">Reference proteome</keyword>
<protein>
    <recommendedName>
        <fullName evidence="2">WLM domain-containing protein</fullName>
    </recommendedName>
</protein>
<feature type="compositionally biased region" description="Acidic residues" evidence="1">
    <location>
        <begin position="294"/>
        <end position="307"/>
    </location>
</feature>